<dbReference type="AlphaFoldDB" id="A0A8K0STE0"/>
<dbReference type="EMBL" id="JAGPNK010000006">
    <property type="protein sequence ID" value="KAH7320307.1"/>
    <property type="molecule type" value="Genomic_DNA"/>
</dbReference>
<proteinExistence type="predicted"/>
<gene>
    <name evidence="2" type="ORF">B0I35DRAFT_478566</name>
</gene>
<evidence type="ECO:0000256" key="1">
    <source>
        <dbReference type="SAM" id="MobiDB-lite"/>
    </source>
</evidence>
<dbReference type="OrthoDB" id="5359669at2759"/>
<accession>A0A8K0STE0</accession>
<dbReference type="Proteomes" id="UP000813444">
    <property type="component" value="Unassembled WGS sequence"/>
</dbReference>
<keyword evidence="3" id="KW-1185">Reference proteome</keyword>
<organism evidence="2 3">
    <name type="scientific">Stachybotrys elegans</name>
    <dbReference type="NCBI Taxonomy" id="80388"/>
    <lineage>
        <taxon>Eukaryota</taxon>
        <taxon>Fungi</taxon>
        <taxon>Dikarya</taxon>
        <taxon>Ascomycota</taxon>
        <taxon>Pezizomycotina</taxon>
        <taxon>Sordariomycetes</taxon>
        <taxon>Hypocreomycetidae</taxon>
        <taxon>Hypocreales</taxon>
        <taxon>Stachybotryaceae</taxon>
        <taxon>Stachybotrys</taxon>
    </lineage>
</organism>
<sequence>MASFGRQYTNSPVLTMSPQPFLQTPLPMGGFPCRRASPRAFGASPPMPIMAAALPRAAGRKRSRDEASVNLESDAPVLQPVSTEQEWTYGEGMVLIKPENKYVADAGSQSGTWLEDKNAQEKKSRQQQLDAHVRPRSFKSQRMGFADDHANTTVQPAAFATLSTGSSPVENANGPIIDDFTLHLGIGWRRISADEHIQAASRGWARYIENHYPLSNVRICLESKGLLSYLVEANEGFFLFAENLRQGRLISHTVQSTLANLQQSPPAFEGADTLFAAESPRPLETAPVATTVDSEMSLC</sequence>
<protein>
    <submittedName>
        <fullName evidence="2">Uncharacterized protein</fullName>
    </submittedName>
</protein>
<evidence type="ECO:0000313" key="3">
    <source>
        <dbReference type="Proteomes" id="UP000813444"/>
    </source>
</evidence>
<reference evidence="2" key="1">
    <citation type="journal article" date="2021" name="Nat. Commun.">
        <title>Genetic determinants of endophytism in the Arabidopsis root mycobiome.</title>
        <authorList>
            <person name="Mesny F."/>
            <person name="Miyauchi S."/>
            <person name="Thiergart T."/>
            <person name="Pickel B."/>
            <person name="Atanasova L."/>
            <person name="Karlsson M."/>
            <person name="Huettel B."/>
            <person name="Barry K.W."/>
            <person name="Haridas S."/>
            <person name="Chen C."/>
            <person name="Bauer D."/>
            <person name="Andreopoulos W."/>
            <person name="Pangilinan J."/>
            <person name="LaButti K."/>
            <person name="Riley R."/>
            <person name="Lipzen A."/>
            <person name="Clum A."/>
            <person name="Drula E."/>
            <person name="Henrissat B."/>
            <person name="Kohler A."/>
            <person name="Grigoriev I.V."/>
            <person name="Martin F.M."/>
            <person name="Hacquard S."/>
        </authorList>
    </citation>
    <scope>NUCLEOTIDE SEQUENCE</scope>
    <source>
        <strain evidence="2">MPI-CAGE-CH-0235</strain>
    </source>
</reference>
<feature type="compositionally biased region" description="Basic and acidic residues" evidence="1">
    <location>
        <begin position="114"/>
        <end position="124"/>
    </location>
</feature>
<feature type="region of interest" description="Disordered" evidence="1">
    <location>
        <begin position="113"/>
        <end position="133"/>
    </location>
</feature>
<feature type="region of interest" description="Disordered" evidence="1">
    <location>
        <begin position="1"/>
        <end position="21"/>
    </location>
</feature>
<comment type="caution">
    <text evidence="2">The sequence shown here is derived from an EMBL/GenBank/DDBJ whole genome shotgun (WGS) entry which is preliminary data.</text>
</comment>
<evidence type="ECO:0000313" key="2">
    <source>
        <dbReference type="EMBL" id="KAH7320307.1"/>
    </source>
</evidence>
<name>A0A8K0STE0_9HYPO</name>